<sequence length="163" mass="18068">MGCVSALKFWRKSPTAAVVNQRDASQAPSYQNSIISDNSRASGFEKPLLSAVGRGAGAPPTREAILSIRPTAHHSYSAYSGPANSSRQQPTWQPYRGDRPAVSPKWTESLASTQASEPTWAEPKTVDDGIDESDEKAQQRRADEARRKAEREEQERLDFFQMM</sequence>
<name>A0AAE0NFK2_9PEZI</name>
<dbReference type="Proteomes" id="UP001287356">
    <property type="component" value="Unassembled WGS sequence"/>
</dbReference>
<dbReference type="AlphaFoldDB" id="A0AAE0NFK2"/>
<comment type="caution">
    <text evidence="2">The sequence shown here is derived from an EMBL/GenBank/DDBJ whole genome shotgun (WGS) entry which is preliminary data.</text>
</comment>
<reference evidence="2" key="2">
    <citation type="submission" date="2023-06" db="EMBL/GenBank/DDBJ databases">
        <authorList>
            <consortium name="Lawrence Berkeley National Laboratory"/>
            <person name="Haridas S."/>
            <person name="Hensen N."/>
            <person name="Bonometti L."/>
            <person name="Westerberg I."/>
            <person name="Brannstrom I.O."/>
            <person name="Guillou S."/>
            <person name="Cros-Aarteil S."/>
            <person name="Calhoun S."/>
            <person name="Kuo A."/>
            <person name="Mondo S."/>
            <person name="Pangilinan J."/>
            <person name="Riley R."/>
            <person name="Labutti K."/>
            <person name="Andreopoulos B."/>
            <person name="Lipzen A."/>
            <person name="Chen C."/>
            <person name="Yanf M."/>
            <person name="Daum C."/>
            <person name="Ng V."/>
            <person name="Clum A."/>
            <person name="Steindorff A."/>
            <person name="Ohm R."/>
            <person name="Martin F."/>
            <person name="Silar P."/>
            <person name="Natvig D."/>
            <person name="Lalanne C."/>
            <person name="Gautier V."/>
            <person name="Ament-Velasquez S.L."/>
            <person name="Kruys A."/>
            <person name="Hutchinson M.I."/>
            <person name="Powell A.J."/>
            <person name="Barry K."/>
            <person name="Miller A.N."/>
            <person name="Grigoriev I.V."/>
            <person name="Debuchy R."/>
            <person name="Gladieux P."/>
            <person name="Thoren M.H."/>
            <person name="Johannesson H."/>
        </authorList>
    </citation>
    <scope>NUCLEOTIDE SEQUENCE</scope>
    <source>
        <strain evidence="2">CBS 958.72</strain>
    </source>
</reference>
<evidence type="ECO:0000256" key="1">
    <source>
        <dbReference type="SAM" id="MobiDB-lite"/>
    </source>
</evidence>
<evidence type="ECO:0000313" key="2">
    <source>
        <dbReference type="EMBL" id="KAK3380565.1"/>
    </source>
</evidence>
<accession>A0AAE0NFK2</accession>
<feature type="compositionally biased region" description="Polar residues" evidence="1">
    <location>
        <begin position="82"/>
        <end position="92"/>
    </location>
</feature>
<organism evidence="2 3">
    <name type="scientific">Lasiosphaeria ovina</name>
    <dbReference type="NCBI Taxonomy" id="92902"/>
    <lineage>
        <taxon>Eukaryota</taxon>
        <taxon>Fungi</taxon>
        <taxon>Dikarya</taxon>
        <taxon>Ascomycota</taxon>
        <taxon>Pezizomycotina</taxon>
        <taxon>Sordariomycetes</taxon>
        <taxon>Sordariomycetidae</taxon>
        <taxon>Sordariales</taxon>
        <taxon>Lasiosphaeriaceae</taxon>
        <taxon>Lasiosphaeria</taxon>
    </lineage>
</organism>
<keyword evidence="3" id="KW-1185">Reference proteome</keyword>
<feature type="compositionally biased region" description="Polar residues" evidence="1">
    <location>
        <begin position="22"/>
        <end position="38"/>
    </location>
</feature>
<dbReference type="EMBL" id="JAULSN010000002">
    <property type="protein sequence ID" value="KAK3380565.1"/>
    <property type="molecule type" value="Genomic_DNA"/>
</dbReference>
<gene>
    <name evidence="2" type="ORF">B0T24DRAFT_197098</name>
</gene>
<feature type="region of interest" description="Disordered" evidence="1">
    <location>
        <begin position="17"/>
        <end position="38"/>
    </location>
</feature>
<proteinExistence type="predicted"/>
<protein>
    <submittedName>
        <fullName evidence="2">Uncharacterized protein</fullName>
    </submittedName>
</protein>
<feature type="compositionally biased region" description="Basic and acidic residues" evidence="1">
    <location>
        <begin position="135"/>
        <end position="163"/>
    </location>
</feature>
<reference evidence="2" key="1">
    <citation type="journal article" date="2023" name="Mol. Phylogenet. Evol.">
        <title>Genome-scale phylogeny and comparative genomics of the fungal order Sordariales.</title>
        <authorList>
            <person name="Hensen N."/>
            <person name="Bonometti L."/>
            <person name="Westerberg I."/>
            <person name="Brannstrom I.O."/>
            <person name="Guillou S."/>
            <person name="Cros-Aarteil S."/>
            <person name="Calhoun S."/>
            <person name="Haridas S."/>
            <person name="Kuo A."/>
            <person name="Mondo S."/>
            <person name="Pangilinan J."/>
            <person name="Riley R."/>
            <person name="LaButti K."/>
            <person name="Andreopoulos B."/>
            <person name="Lipzen A."/>
            <person name="Chen C."/>
            <person name="Yan M."/>
            <person name="Daum C."/>
            <person name="Ng V."/>
            <person name="Clum A."/>
            <person name="Steindorff A."/>
            <person name="Ohm R.A."/>
            <person name="Martin F."/>
            <person name="Silar P."/>
            <person name="Natvig D.O."/>
            <person name="Lalanne C."/>
            <person name="Gautier V."/>
            <person name="Ament-Velasquez S.L."/>
            <person name="Kruys A."/>
            <person name="Hutchinson M.I."/>
            <person name="Powell A.J."/>
            <person name="Barry K."/>
            <person name="Miller A.N."/>
            <person name="Grigoriev I.V."/>
            <person name="Debuchy R."/>
            <person name="Gladieux P."/>
            <person name="Hiltunen Thoren M."/>
            <person name="Johannesson H."/>
        </authorList>
    </citation>
    <scope>NUCLEOTIDE SEQUENCE</scope>
    <source>
        <strain evidence="2">CBS 958.72</strain>
    </source>
</reference>
<feature type="region of interest" description="Disordered" evidence="1">
    <location>
        <begin position="75"/>
        <end position="163"/>
    </location>
</feature>
<evidence type="ECO:0000313" key="3">
    <source>
        <dbReference type="Proteomes" id="UP001287356"/>
    </source>
</evidence>